<evidence type="ECO:0000313" key="2">
    <source>
        <dbReference type="Proteomes" id="UP000829649"/>
    </source>
</evidence>
<gene>
    <name evidence="1" type="ORF">vBKpnSCarvaje_0007</name>
</gene>
<accession>A0AAE9CK23</accession>
<organism evidence="1 2">
    <name type="scientific">Klebsiella phage vB_KpnS-Carvaje</name>
    <dbReference type="NCBI Taxonomy" id="2900314"/>
    <lineage>
        <taxon>Viruses</taxon>
        <taxon>Duplodnaviria</taxon>
        <taxon>Heunggongvirae</taxon>
        <taxon>Uroviricota</taxon>
        <taxon>Caudoviricetes</taxon>
        <taxon>Carvajevirus</taxon>
        <taxon>Carvajevirus carvaje</taxon>
    </lineage>
</organism>
<name>A0AAE9CK23_9CAUD</name>
<protein>
    <submittedName>
        <fullName evidence="1">Uncharacterized protein</fullName>
    </submittedName>
</protein>
<dbReference type="EMBL" id="OL604152">
    <property type="protein sequence ID" value="UJQ43971.1"/>
    <property type="molecule type" value="Genomic_DNA"/>
</dbReference>
<evidence type="ECO:0000313" key="1">
    <source>
        <dbReference type="EMBL" id="UJQ43971.1"/>
    </source>
</evidence>
<proteinExistence type="predicted"/>
<reference evidence="1" key="2">
    <citation type="journal article" date="2022" name="Curr. Genet.">
        <title>Suggestion for a new bacteriophage genus for the Klebsiella pneumoniae phage vB_KpnS-Carvaje.</title>
        <authorList>
            <person name="Sousa J.C."/>
            <person name="Sillankorva S."/>
            <person name="Faustino A."/>
            <person name="Carvalho C.M."/>
        </authorList>
    </citation>
    <scope>NUCLEOTIDE SEQUENCE</scope>
</reference>
<dbReference type="Proteomes" id="UP000829649">
    <property type="component" value="Segment"/>
</dbReference>
<keyword evidence="2" id="KW-1185">Reference proteome</keyword>
<reference evidence="1" key="1">
    <citation type="submission" date="2021-11" db="EMBL/GenBank/DDBJ databases">
        <authorList>
            <person name="Sousa J."/>
            <person name="Sillankorva S."/>
            <person name="Faustino A."/>
            <person name="Carvalho C."/>
        </authorList>
    </citation>
    <scope>NUCLEOTIDE SEQUENCE</scope>
</reference>
<sequence>MKTYDGVPVKIIAENTRGDLELEVTEKMPWESSPDVGDRFWVTGDDEYLKGE</sequence>